<dbReference type="Proteomes" id="UP001156694">
    <property type="component" value="Unassembled WGS sequence"/>
</dbReference>
<proteinExistence type="predicted"/>
<dbReference type="EMBL" id="BSNN01000004">
    <property type="protein sequence ID" value="GLQ35537.1"/>
    <property type="molecule type" value="Genomic_DNA"/>
</dbReference>
<dbReference type="RefSeq" id="WP_284378096.1">
    <property type="nucleotide sequence ID" value="NZ_BSNN01000004.1"/>
</dbReference>
<keyword evidence="4" id="KW-1185">Reference proteome</keyword>
<protein>
    <submittedName>
        <fullName evidence="3">DNA mismatch repair protein MutS</fullName>
    </submittedName>
</protein>
<dbReference type="InterPro" id="IPR036063">
    <property type="entry name" value="Smr_dom_sf"/>
</dbReference>
<name>A0ABQ5VWH8_9RHOB</name>
<feature type="region of interest" description="Disordered" evidence="1">
    <location>
        <begin position="1"/>
        <end position="80"/>
    </location>
</feature>
<evidence type="ECO:0000313" key="4">
    <source>
        <dbReference type="Proteomes" id="UP001156694"/>
    </source>
</evidence>
<dbReference type="PANTHER" id="PTHR35562:SF2">
    <property type="entry name" value="DNA ENDONUCLEASE SMRA-RELATED"/>
    <property type="match status" value="1"/>
</dbReference>
<comment type="caution">
    <text evidence="3">The sequence shown here is derived from an EMBL/GenBank/DDBJ whole genome shotgun (WGS) entry which is preliminary data.</text>
</comment>
<dbReference type="Gene3D" id="3.30.1370.110">
    <property type="match status" value="1"/>
</dbReference>
<evidence type="ECO:0000259" key="2">
    <source>
        <dbReference type="PROSITE" id="PS50828"/>
    </source>
</evidence>
<gene>
    <name evidence="3" type="ORF">GCM10007939_18200</name>
</gene>
<feature type="compositionally biased region" description="Basic and acidic residues" evidence="1">
    <location>
        <begin position="26"/>
        <end position="38"/>
    </location>
</feature>
<dbReference type="Pfam" id="PF01713">
    <property type="entry name" value="Smr"/>
    <property type="match status" value="1"/>
</dbReference>
<dbReference type="InterPro" id="IPR002625">
    <property type="entry name" value="Smr_dom"/>
</dbReference>
<evidence type="ECO:0000313" key="3">
    <source>
        <dbReference type="EMBL" id="GLQ35537.1"/>
    </source>
</evidence>
<dbReference type="SUPFAM" id="SSF160443">
    <property type="entry name" value="SMR domain-like"/>
    <property type="match status" value="1"/>
</dbReference>
<evidence type="ECO:0000256" key="1">
    <source>
        <dbReference type="SAM" id="MobiDB-lite"/>
    </source>
</evidence>
<accession>A0ABQ5VWH8</accession>
<dbReference type="PANTHER" id="PTHR35562">
    <property type="entry name" value="DNA ENDONUCLEASE SMRA-RELATED"/>
    <property type="match status" value="1"/>
</dbReference>
<sequence>MKKRGKGLSTEDKEVWRHVTSSVKRSLPEPKKPSEEIAKPAPPTPPKPAGFRIKPFAVGQKASTKKITQPPAFTPRPARTSANMDKRNFQRLIKGQIDIDGVLDLHGLTADQAKARLQTYLVQSHAMGFRMILVITGKGRTKGVDEFNRPKAGVLRESLRDWLMGPLLSAKVLQVSQAQPKHGGAGAYYVYLRRIRE</sequence>
<reference evidence="4" key="1">
    <citation type="journal article" date="2019" name="Int. J. Syst. Evol. Microbiol.">
        <title>The Global Catalogue of Microorganisms (GCM) 10K type strain sequencing project: providing services to taxonomists for standard genome sequencing and annotation.</title>
        <authorList>
            <consortium name="The Broad Institute Genomics Platform"/>
            <consortium name="The Broad Institute Genome Sequencing Center for Infectious Disease"/>
            <person name="Wu L."/>
            <person name="Ma J."/>
        </authorList>
    </citation>
    <scope>NUCLEOTIDE SEQUENCE [LARGE SCALE GENOMIC DNA]</scope>
    <source>
        <strain evidence="4">NBRC 110140</strain>
    </source>
</reference>
<feature type="domain" description="Smr" evidence="2">
    <location>
        <begin position="103"/>
        <end position="193"/>
    </location>
</feature>
<dbReference type="PROSITE" id="PS50828">
    <property type="entry name" value="SMR"/>
    <property type="match status" value="1"/>
</dbReference>
<organism evidence="3 4">
    <name type="scientific">Amylibacter marinus</name>
    <dbReference type="NCBI Taxonomy" id="1475483"/>
    <lineage>
        <taxon>Bacteria</taxon>
        <taxon>Pseudomonadati</taxon>
        <taxon>Pseudomonadota</taxon>
        <taxon>Alphaproteobacteria</taxon>
        <taxon>Rhodobacterales</taxon>
        <taxon>Paracoccaceae</taxon>
        <taxon>Amylibacter</taxon>
    </lineage>
</organism>